<dbReference type="AlphaFoldDB" id="A0ABD4A5V3"/>
<feature type="transmembrane region" description="Helical" evidence="1">
    <location>
        <begin position="6"/>
        <end position="28"/>
    </location>
</feature>
<comment type="caution">
    <text evidence="3">The sequence shown here is derived from an EMBL/GenBank/DDBJ whole genome shotgun (WGS) entry which is preliminary data.</text>
</comment>
<organism evidence="3 4">
    <name type="scientific">Caldibacillus thermoamylovorans</name>
    <dbReference type="NCBI Taxonomy" id="35841"/>
    <lineage>
        <taxon>Bacteria</taxon>
        <taxon>Bacillati</taxon>
        <taxon>Bacillota</taxon>
        <taxon>Bacilli</taxon>
        <taxon>Bacillales</taxon>
        <taxon>Bacillaceae</taxon>
        <taxon>Caldibacillus</taxon>
    </lineage>
</organism>
<dbReference type="EMBL" id="JXLU01000096">
    <property type="protein sequence ID" value="KIO72254.1"/>
    <property type="molecule type" value="Genomic_DNA"/>
</dbReference>
<gene>
    <name evidence="3" type="ORF">B4167_0582</name>
</gene>
<evidence type="ECO:0000313" key="3">
    <source>
        <dbReference type="EMBL" id="KIO72254.1"/>
    </source>
</evidence>
<keyword evidence="1" id="KW-0472">Membrane</keyword>
<name>A0ABD4A5V3_9BACI</name>
<proteinExistence type="predicted"/>
<keyword evidence="1" id="KW-1133">Transmembrane helix</keyword>
<dbReference type="Gene3D" id="3.10.450.40">
    <property type="match status" value="2"/>
</dbReference>
<evidence type="ECO:0000313" key="4">
    <source>
        <dbReference type="Proteomes" id="UP000032076"/>
    </source>
</evidence>
<accession>A0ABD4A5V3</accession>
<feature type="domain" description="Cell wall elongation regulator TseB-like" evidence="2">
    <location>
        <begin position="38"/>
        <end position="82"/>
    </location>
</feature>
<dbReference type="SUPFAM" id="SSF54403">
    <property type="entry name" value="Cystatin/monellin"/>
    <property type="match status" value="2"/>
</dbReference>
<dbReference type="InterPro" id="IPR041401">
    <property type="entry name" value="TseB-like_dom"/>
</dbReference>
<keyword evidence="1" id="KW-0812">Transmembrane</keyword>
<reference evidence="3 4" key="1">
    <citation type="submission" date="2015-01" db="EMBL/GenBank/DDBJ databases">
        <title>Draft Genome Sequences of Four Bacillus thermoamylovorans Strains, Isolated From Food Products.</title>
        <authorList>
            <person name="Krawcyk A.O."/>
            <person name="Berendsen E.M."/>
            <person name="Eijlander R.T."/>
            <person name="de Jong A."/>
            <person name="Wells-Bennik M."/>
            <person name="Kuipers O.P."/>
        </authorList>
    </citation>
    <scope>NUCLEOTIDE SEQUENCE [LARGE SCALE GENOMIC DNA]</scope>
    <source>
        <strain evidence="3 4">B4167</strain>
    </source>
</reference>
<dbReference type="InterPro" id="IPR046350">
    <property type="entry name" value="Cystatin_sf"/>
</dbReference>
<dbReference type="Pfam" id="PF17881">
    <property type="entry name" value="TseB"/>
    <property type="match status" value="1"/>
</dbReference>
<protein>
    <recommendedName>
        <fullName evidence="2">Cell wall elongation regulator TseB-like domain-containing protein</fullName>
    </recommendedName>
</protein>
<sequence length="166" mass="19304">MMKFKISMISIVSVVLLTIGFISIYISATKPVKTGETKAIERAEKETNLVSVTSVDWFHYTDSYYVIKGKNDKDKEIFVWVPEDAKKDIIVKEKKEGMSEKELLNFVRGGLTTLSNDKKPKEIIRVKLGMVENAPAYEITYRDQEDRYSILYVDFYSGEWYRVYNL</sequence>
<evidence type="ECO:0000259" key="2">
    <source>
        <dbReference type="Pfam" id="PF17881"/>
    </source>
</evidence>
<evidence type="ECO:0000256" key="1">
    <source>
        <dbReference type="SAM" id="Phobius"/>
    </source>
</evidence>
<dbReference type="Proteomes" id="UP000032076">
    <property type="component" value="Unassembled WGS sequence"/>
</dbReference>